<keyword evidence="3" id="KW-1185">Reference proteome</keyword>
<feature type="compositionally biased region" description="Basic residues" evidence="1">
    <location>
        <begin position="96"/>
        <end position="105"/>
    </location>
</feature>
<dbReference type="Proteomes" id="UP000236723">
    <property type="component" value="Unassembled WGS sequence"/>
</dbReference>
<reference evidence="3" key="1">
    <citation type="submission" date="2016-10" db="EMBL/GenBank/DDBJ databases">
        <authorList>
            <person name="Varghese N."/>
            <person name="Submissions S."/>
        </authorList>
    </citation>
    <scope>NUCLEOTIDE SEQUENCE [LARGE SCALE GENOMIC DNA]</scope>
    <source>
        <strain evidence="3">DSM 43163</strain>
    </source>
</reference>
<evidence type="ECO:0000313" key="2">
    <source>
        <dbReference type="EMBL" id="SEF92491.1"/>
    </source>
</evidence>
<dbReference type="AlphaFoldDB" id="A0A1H5W047"/>
<dbReference type="EMBL" id="FNVO01000002">
    <property type="protein sequence ID" value="SEF92491.1"/>
    <property type="molecule type" value="Genomic_DNA"/>
</dbReference>
<sequence>MAIQGRIPVEFGQVFPHGVFATDAAQPLENYDTKRQETDKETGLPVWVVNVYDADPAAKHKASAIRVRVLAKVCPVLPEPVMGPFRPVEFTGPPRGVHRHDRHPVRGAGRQEPQG</sequence>
<evidence type="ECO:0008006" key="4">
    <source>
        <dbReference type="Google" id="ProtNLM"/>
    </source>
</evidence>
<accession>A0A1H5W047</accession>
<evidence type="ECO:0000256" key="1">
    <source>
        <dbReference type="SAM" id="MobiDB-lite"/>
    </source>
</evidence>
<evidence type="ECO:0000313" key="3">
    <source>
        <dbReference type="Proteomes" id="UP000236723"/>
    </source>
</evidence>
<dbReference type="RefSeq" id="WP_327372391.1">
    <property type="nucleotide sequence ID" value="NZ_FNVO01000002.1"/>
</dbReference>
<organism evidence="2 3">
    <name type="scientific">Thermomonospora echinospora</name>
    <dbReference type="NCBI Taxonomy" id="1992"/>
    <lineage>
        <taxon>Bacteria</taxon>
        <taxon>Bacillati</taxon>
        <taxon>Actinomycetota</taxon>
        <taxon>Actinomycetes</taxon>
        <taxon>Streptosporangiales</taxon>
        <taxon>Thermomonosporaceae</taxon>
        <taxon>Thermomonospora</taxon>
    </lineage>
</organism>
<name>A0A1H5W047_9ACTN</name>
<feature type="region of interest" description="Disordered" evidence="1">
    <location>
        <begin position="84"/>
        <end position="115"/>
    </location>
</feature>
<proteinExistence type="predicted"/>
<gene>
    <name evidence="2" type="ORF">SAMN04489712_102526</name>
</gene>
<protein>
    <recommendedName>
        <fullName evidence="4">Plasmid replication, integration and excision activator</fullName>
    </recommendedName>
</protein>